<proteinExistence type="predicted"/>
<keyword evidence="1" id="KW-0472">Membrane</keyword>
<comment type="caution">
    <text evidence="2">The sequence shown here is derived from an EMBL/GenBank/DDBJ whole genome shotgun (WGS) entry which is preliminary data.</text>
</comment>
<accession>A0A835P923</accession>
<dbReference type="Proteomes" id="UP000636800">
    <property type="component" value="Unassembled WGS sequence"/>
</dbReference>
<organism evidence="2 3">
    <name type="scientific">Vanilla planifolia</name>
    <name type="common">Vanilla</name>
    <dbReference type="NCBI Taxonomy" id="51239"/>
    <lineage>
        <taxon>Eukaryota</taxon>
        <taxon>Viridiplantae</taxon>
        <taxon>Streptophyta</taxon>
        <taxon>Embryophyta</taxon>
        <taxon>Tracheophyta</taxon>
        <taxon>Spermatophyta</taxon>
        <taxon>Magnoliopsida</taxon>
        <taxon>Liliopsida</taxon>
        <taxon>Asparagales</taxon>
        <taxon>Orchidaceae</taxon>
        <taxon>Vanilloideae</taxon>
        <taxon>Vanilleae</taxon>
        <taxon>Vanilla</taxon>
    </lineage>
</organism>
<evidence type="ECO:0000256" key="1">
    <source>
        <dbReference type="SAM" id="Phobius"/>
    </source>
</evidence>
<feature type="transmembrane region" description="Helical" evidence="1">
    <location>
        <begin position="15"/>
        <end position="34"/>
    </location>
</feature>
<evidence type="ECO:0000313" key="2">
    <source>
        <dbReference type="EMBL" id="KAG0447854.1"/>
    </source>
</evidence>
<dbReference type="AlphaFoldDB" id="A0A835P923"/>
<protein>
    <submittedName>
        <fullName evidence="2">Uncharacterized protein</fullName>
    </submittedName>
</protein>
<evidence type="ECO:0000313" key="3">
    <source>
        <dbReference type="Proteomes" id="UP000636800"/>
    </source>
</evidence>
<keyword evidence="1" id="KW-1133">Transmembrane helix</keyword>
<name>A0A835P923_VANPL</name>
<dbReference type="OrthoDB" id="420519at2759"/>
<sequence>ATEQRVQGFPTLIDLPSWSTLLMFTLSVSVLLYISSGKTVEDTFFFHEYFSNNVHYACSRRDGVPRAETIMDGFLETKWIPPPFF</sequence>
<dbReference type="EMBL" id="JADCNL010000417">
    <property type="protein sequence ID" value="KAG0447854.1"/>
    <property type="molecule type" value="Genomic_DNA"/>
</dbReference>
<keyword evidence="1" id="KW-0812">Transmembrane</keyword>
<reference evidence="2 3" key="1">
    <citation type="journal article" date="2020" name="Nat. Food">
        <title>A phased Vanilla planifolia genome enables genetic improvement of flavour and production.</title>
        <authorList>
            <person name="Hasing T."/>
            <person name="Tang H."/>
            <person name="Brym M."/>
            <person name="Khazi F."/>
            <person name="Huang T."/>
            <person name="Chambers A.H."/>
        </authorList>
    </citation>
    <scope>NUCLEOTIDE SEQUENCE [LARGE SCALE GENOMIC DNA]</scope>
    <source>
        <tissue evidence="2">Leaf</tissue>
    </source>
</reference>
<gene>
    <name evidence="2" type="ORF">HPP92_028137</name>
</gene>
<keyword evidence="3" id="KW-1185">Reference proteome</keyword>
<feature type="non-terminal residue" evidence="2">
    <location>
        <position position="1"/>
    </location>
</feature>